<dbReference type="EMBL" id="JAAXOQ010000032">
    <property type="protein sequence ID" value="NKY20438.1"/>
    <property type="molecule type" value="Genomic_DNA"/>
</dbReference>
<dbReference type="AlphaFoldDB" id="A0A846X4L3"/>
<organism evidence="2 3">
    <name type="scientific">Tsukamurella spumae</name>
    <dbReference type="NCBI Taxonomy" id="44753"/>
    <lineage>
        <taxon>Bacteria</taxon>
        <taxon>Bacillati</taxon>
        <taxon>Actinomycetota</taxon>
        <taxon>Actinomycetes</taxon>
        <taxon>Mycobacteriales</taxon>
        <taxon>Tsukamurellaceae</taxon>
        <taxon>Tsukamurella</taxon>
    </lineage>
</organism>
<evidence type="ECO:0000256" key="1">
    <source>
        <dbReference type="SAM" id="MobiDB-lite"/>
    </source>
</evidence>
<gene>
    <name evidence="2" type="ORF">HF999_18920</name>
</gene>
<accession>A0A846X4L3</accession>
<name>A0A846X4L3_9ACTN</name>
<sequence>MSQPLHDSAPRTLVVHPADAEEYLGRIGIPIGSIRIALERGETRAMENSAPEYPRTGAGLSRWIETVGTLRRELMREDWKPQDQLNRPIVVNPQRTVRVAVVGGTDATGDPLSEEGPKAQRRRGPATEQALAGQTQLFLIAEIAGTAHRYTLGDPPPNGDWFLVYHRGEQGVQVEVSLPSGLSQGQFTGWVVRVVLPPLTEDSVDARPQDIGGGDLGFDVQPIS</sequence>
<evidence type="ECO:0000313" key="2">
    <source>
        <dbReference type="EMBL" id="NKY20438.1"/>
    </source>
</evidence>
<protein>
    <submittedName>
        <fullName evidence="2">Uncharacterized protein</fullName>
    </submittedName>
</protein>
<feature type="region of interest" description="Disordered" evidence="1">
    <location>
        <begin position="104"/>
        <end position="127"/>
    </location>
</feature>
<evidence type="ECO:0000313" key="3">
    <source>
        <dbReference type="Proteomes" id="UP000582646"/>
    </source>
</evidence>
<comment type="caution">
    <text evidence="2">The sequence shown here is derived from an EMBL/GenBank/DDBJ whole genome shotgun (WGS) entry which is preliminary data.</text>
</comment>
<proteinExistence type="predicted"/>
<feature type="region of interest" description="Disordered" evidence="1">
    <location>
        <begin position="205"/>
        <end position="224"/>
    </location>
</feature>
<dbReference type="Proteomes" id="UP000582646">
    <property type="component" value="Unassembled WGS sequence"/>
</dbReference>
<dbReference type="RefSeq" id="WP_168547380.1">
    <property type="nucleotide sequence ID" value="NZ_BAAAKS010000020.1"/>
</dbReference>
<reference evidence="2 3" key="1">
    <citation type="submission" date="2020-04" db="EMBL/GenBank/DDBJ databases">
        <title>MicrobeNet Type strains.</title>
        <authorList>
            <person name="Nicholson A.C."/>
        </authorList>
    </citation>
    <scope>NUCLEOTIDE SEQUENCE [LARGE SCALE GENOMIC DNA]</scope>
    <source>
        <strain evidence="2 3">DSM 44113</strain>
    </source>
</reference>
<keyword evidence="3" id="KW-1185">Reference proteome</keyword>